<evidence type="ECO:0000313" key="5">
    <source>
        <dbReference type="Proteomes" id="UP000072189"/>
    </source>
</evidence>
<comment type="caution">
    <text evidence="4">The sequence shown here is derived from an EMBL/GenBank/DDBJ whole genome shotgun (WGS) entry which is preliminary data.</text>
</comment>
<feature type="domain" description="DUF8094" evidence="3">
    <location>
        <begin position="328"/>
        <end position="627"/>
    </location>
</feature>
<organism evidence="4 5">
    <name type="scientific">Microbacterium testaceum</name>
    <name type="common">Aureobacterium testaceum</name>
    <name type="synonym">Brevibacterium testaceum</name>
    <dbReference type="NCBI Taxonomy" id="2033"/>
    <lineage>
        <taxon>Bacteria</taxon>
        <taxon>Bacillati</taxon>
        <taxon>Actinomycetota</taxon>
        <taxon>Actinomycetes</taxon>
        <taxon>Micrococcales</taxon>
        <taxon>Microbacteriaceae</taxon>
        <taxon>Microbacterium</taxon>
    </lineage>
</organism>
<feature type="compositionally biased region" description="Low complexity" evidence="1">
    <location>
        <begin position="108"/>
        <end position="147"/>
    </location>
</feature>
<evidence type="ECO:0000313" key="4">
    <source>
        <dbReference type="EMBL" id="KTS14094.1"/>
    </source>
</evidence>
<keyword evidence="2" id="KW-0812">Transmembrane</keyword>
<reference evidence="4 5" key="1">
    <citation type="journal article" date="2016" name="Front. Microbiol.">
        <title>Genomic Resource of Rice Seed Associated Bacteria.</title>
        <authorList>
            <person name="Midha S."/>
            <person name="Bansal K."/>
            <person name="Sharma S."/>
            <person name="Kumar N."/>
            <person name="Patil P.P."/>
            <person name="Chaudhry V."/>
            <person name="Patil P.B."/>
        </authorList>
    </citation>
    <scope>NUCLEOTIDE SEQUENCE [LARGE SCALE GENOMIC DNA]</scope>
    <source>
        <strain evidence="4 5">RSA3</strain>
    </source>
</reference>
<proteinExistence type="predicted"/>
<dbReference type="Proteomes" id="UP000072189">
    <property type="component" value="Unassembled WGS sequence"/>
</dbReference>
<keyword evidence="2" id="KW-1133">Transmembrane helix</keyword>
<sequence length="630" mass="65992">MVHSVRFVWAVVAFIIAAVMIGAGIAQRTVFQGPAETSQTIQTDQSTAYTMIDGAVLGSLPGAQTLRVDGDSNVFVSYGRTEDMRAWLSDAEYTSVTMGDQNTVETSVVEPTVESTPADSTTATDATGGTDATGTADTTTGTQTAGARSPVGSDLWLDEFEQTGTLTQTLQLPADMSVLVASDGQAPAPSTITVTWPVDNSTPWAGPLIVGGGVVLLIGLVLYVLGIRHVRRSRRPRRKGLPLPVTEPISIADGEDKGMISESTRRRGTGRTRGALGSGRRALIALPALGVSAALFAGCSADAWPQIAASDSPSPSATVIVPEGQFPPAVTEAQAQRIVSKISQTVAQADAAMDATAAETRLTGPALAERKTNYTLRAAIPDRPALPAIPAEPVQITLPQTTNAWPRTVMTVVESADASAPTTTIMMMTQDDPWSEYRASYVGNLEASTNLPELAAPYVGATQVPPDSSFLVMPPNELATAYADLINNGQNSASWSKFDTANDLLLPAIEENKKKRTDELNQTGAGTAEISFTASAGPTDPIALATLDTGAIVAVNVYESDTAKPTNADAVIKLDNNPAVKALTGVDQSATGFTTTYSDQIFFYVPSQGSDDPIRLLGYRSSLLEAKVSP</sequence>
<dbReference type="GO" id="GO:0016740">
    <property type="term" value="F:transferase activity"/>
    <property type="evidence" value="ECO:0007669"/>
    <property type="project" value="UniProtKB-KW"/>
</dbReference>
<evidence type="ECO:0000256" key="1">
    <source>
        <dbReference type="SAM" id="MobiDB-lite"/>
    </source>
</evidence>
<keyword evidence="4" id="KW-0808">Transferase</keyword>
<dbReference type="AlphaFoldDB" id="A0A147FBZ6"/>
<name>A0A147FBZ6_MICTE</name>
<evidence type="ECO:0000256" key="2">
    <source>
        <dbReference type="SAM" id="Phobius"/>
    </source>
</evidence>
<feature type="transmembrane region" description="Helical" evidence="2">
    <location>
        <begin position="282"/>
        <end position="304"/>
    </location>
</feature>
<dbReference type="Pfam" id="PF26366">
    <property type="entry name" value="DUF8094"/>
    <property type="match status" value="1"/>
</dbReference>
<evidence type="ECO:0000259" key="3">
    <source>
        <dbReference type="Pfam" id="PF26366"/>
    </source>
</evidence>
<accession>A0A147FBZ6</accession>
<gene>
    <name evidence="4" type="ORF">RSA3_01475</name>
</gene>
<dbReference type="EMBL" id="LDRV01000007">
    <property type="protein sequence ID" value="KTS14094.1"/>
    <property type="molecule type" value="Genomic_DNA"/>
</dbReference>
<feature type="region of interest" description="Disordered" evidence="1">
    <location>
        <begin position="108"/>
        <end position="151"/>
    </location>
</feature>
<keyword evidence="2" id="KW-0472">Membrane</keyword>
<protein>
    <submittedName>
        <fullName evidence="4">Glycosyl transferase</fullName>
    </submittedName>
</protein>
<feature type="transmembrane region" description="Helical" evidence="2">
    <location>
        <begin position="204"/>
        <end position="225"/>
    </location>
</feature>
<dbReference type="PATRIC" id="fig|2033.4.peg.2597"/>
<dbReference type="InterPro" id="IPR058407">
    <property type="entry name" value="DUF8094"/>
</dbReference>